<keyword evidence="11" id="KW-1185">Reference proteome</keyword>
<keyword evidence="5 7" id="KW-0472">Membrane</keyword>
<protein>
    <submittedName>
        <fullName evidence="10">TonB-linked outer membrane protein, SusC/RagA family</fullName>
    </submittedName>
</protein>
<dbReference type="PROSITE" id="PS52016">
    <property type="entry name" value="TONB_DEPENDENT_REC_3"/>
    <property type="match status" value="1"/>
</dbReference>
<dbReference type="OrthoDB" id="9768177at2"/>
<evidence type="ECO:0000256" key="3">
    <source>
        <dbReference type="ARBA" id="ARBA00022452"/>
    </source>
</evidence>
<dbReference type="InterPro" id="IPR036942">
    <property type="entry name" value="Beta-barrel_TonB_sf"/>
</dbReference>
<dbReference type="RefSeq" id="WP_078670815.1">
    <property type="nucleotide sequence ID" value="NZ_FUWZ01000003.1"/>
</dbReference>
<dbReference type="InterPro" id="IPR023997">
    <property type="entry name" value="TonB-dep_OMP_SusC/RagA_CS"/>
</dbReference>
<dbReference type="Proteomes" id="UP000190367">
    <property type="component" value="Unassembled WGS sequence"/>
</dbReference>
<evidence type="ECO:0000256" key="6">
    <source>
        <dbReference type="ARBA" id="ARBA00023237"/>
    </source>
</evidence>
<dbReference type="InterPro" id="IPR039426">
    <property type="entry name" value="TonB-dep_rcpt-like"/>
</dbReference>
<dbReference type="EMBL" id="FUWZ01000003">
    <property type="protein sequence ID" value="SKA31389.1"/>
    <property type="molecule type" value="Genomic_DNA"/>
</dbReference>
<dbReference type="NCBIfam" id="TIGR04057">
    <property type="entry name" value="SusC_RagA_signa"/>
    <property type="match status" value="1"/>
</dbReference>
<dbReference type="InterPro" id="IPR012910">
    <property type="entry name" value="Plug_dom"/>
</dbReference>
<evidence type="ECO:0000256" key="2">
    <source>
        <dbReference type="ARBA" id="ARBA00022448"/>
    </source>
</evidence>
<comment type="similarity">
    <text evidence="7">Belongs to the TonB-dependent receptor family.</text>
</comment>
<evidence type="ECO:0000313" key="11">
    <source>
        <dbReference type="Proteomes" id="UP000190367"/>
    </source>
</evidence>
<keyword evidence="8" id="KW-0732">Signal</keyword>
<evidence type="ECO:0000256" key="7">
    <source>
        <dbReference type="PROSITE-ProRule" id="PRU01360"/>
    </source>
</evidence>
<evidence type="ECO:0000256" key="1">
    <source>
        <dbReference type="ARBA" id="ARBA00004571"/>
    </source>
</evidence>
<feature type="chain" id="PRO_5012888314" evidence="8">
    <location>
        <begin position="32"/>
        <end position="1042"/>
    </location>
</feature>
<dbReference type="SUPFAM" id="SSF56935">
    <property type="entry name" value="Porins"/>
    <property type="match status" value="1"/>
</dbReference>
<evidence type="ECO:0000259" key="9">
    <source>
        <dbReference type="Pfam" id="PF07715"/>
    </source>
</evidence>
<dbReference type="Gene3D" id="2.170.130.10">
    <property type="entry name" value="TonB-dependent receptor, plug domain"/>
    <property type="match status" value="1"/>
</dbReference>
<feature type="signal peptide" evidence="8">
    <location>
        <begin position="1"/>
        <end position="31"/>
    </location>
</feature>
<dbReference type="InterPro" id="IPR023996">
    <property type="entry name" value="TonB-dep_OMP_SusC/RagA"/>
</dbReference>
<dbReference type="InterPro" id="IPR008969">
    <property type="entry name" value="CarboxyPept-like_regulatory"/>
</dbReference>
<dbReference type="Pfam" id="PF07715">
    <property type="entry name" value="Plug"/>
    <property type="match status" value="1"/>
</dbReference>
<dbReference type="Pfam" id="PF13715">
    <property type="entry name" value="CarbopepD_reg_2"/>
    <property type="match status" value="1"/>
</dbReference>
<proteinExistence type="inferred from homology"/>
<dbReference type="GO" id="GO:0009279">
    <property type="term" value="C:cell outer membrane"/>
    <property type="evidence" value="ECO:0007669"/>
    <property type="project" value="UniProtKB-SubCell"/>
</dbReference>
<evidence type="ECO:0000256" key="4">
    <source>
        <dbReference type="ARBA" id="ARBA00022692"/>
    </source>
</evidence>
<dbReference type="AlphaFoldDB" id="A0A1T4ST27"/>
<dbReference type="SUPFAM" id="SSF49464">
    <property type="entry name" value="Carboxypeptidase regulatory domain-like"/>
    <property type="match status" value="1"/>
</dbReference>
<keyword evidence="3 7" id="KW-1134">Transmembrane beta strand</keyword>
<evidence type="ECO:0000313" key="10">
    <source>
        <dbReference type="EMBL" id="SKA31389.1"/>
    </source>
</evidence>
<organism evidence="10 11">
    <name type="scientific">Chitinophaga eiseniae</name>
    <dbReference type="NCBI Taxonomy" id="634771"/>
    <lineage>
        <taxon>Bacteria</taxon>
        <taxon>Pseudomonadati</taxon>
        <taxon>Bacteroidota</taxon>
        <taxon>Chitinophagia</taxon>
        <taxon>Chitinophagales</taxon>
        <taxon>Chitinophagaceae</taxon>
        <taxon>Chitinophaga</taxon>
    </lineage>
</organism>
<evidence type="ECO:0000256" key="8">
    <source>
        <dbReference type="SAM" id="SignalP"/>
    </source>
</evidence>
<reference evidence="11" key="1">
    <citation type="submission" date="2017-02" db="EMBL/GenBank/DDBJ databases">
        <authorList>
            <person name="Varghese N."/>
            <person name="Submissions S."/>
        </authorList>
    </citation>
    <scope>NUCLEOTIDE SEQUENCE [LARGE SCALE GENOMIC DNA]</scope>
    <source>
        <strain evidence="11">DSM 22224</strain>
    </source>
</reference>
<sequence>MSKRYARLWLWHRHAWLCGLLPLLCSQLLLAQQKQITGIVSDSTSGALTGVTVQVAGKTIGTQTDAKGVYHIAAAPGETLSFRFIGYEEKRVVVGTQAVINVLLKPNTAGLSEVVVIGYGARQKKDLTGAVATLSSKQMQDLPVAGVDQKLTGQIPGVQVSAVSGTPGGGAAIKIRGSGSFGASSDPLFVIDGFPIAASFGQQASPLGFINPDDIENITILKDASSTAIYGSRGSNGVAIVTTKRGKKGVPLVQVNSYYGMQEVPQKGRPRMLNAREFAQFRKDIIVDDFASRGQTATDADIPEEYRRPEQYGEGTNWYNTVLRKAPQHNTTVSVSGGSENTRYYFSFGYFKQDGVLRYTGYDRYTVRANIESNIGRKIKIGLNLAPTYHTQAVNDFENGFTDVLTRSLWLSPLVPVTDKNGGRTPYISSPGMFSAANPLNSLEYGATKIKSLTGLATTYAEYEIIPGLKAKGSFNVSYGNGSTFVFNPSFLGGVNNPPPSIPNSSQSKANGLNWLGEMLLTYDRTFHKDHSLNVVLGYTAQKSREDVLVINAGNYPDDLIKPIGAAATIPSYTQDVQEWAILSYLGRINYAFKDKYLFTATVRSDGSSRFGYNTRYGTFPSAAIAWRASEEPFLKQVSWLSDLKARVSYGLSGNYNIGNYTYMSNVITNNYVLGNQIASGRTTSSLSNPDLTWEESSQLDAGVDVGLFRNRITVTVDYYKRLTKGMLYNSEIPLSSGYTNVIINAGKVENHGLEVGVSSENISGAFTWTTNANIAFNRNKVLALNDRNDPIYSGRSGEGSFTHITEVGKPVGLFYGYVVEGIYKDQADLDKSPKHVTSVVGSIKYKDVDGNGVIEPVNDFAIIGDPNPKFVWGLTNNFSFKGIDLGIVLTGAQGGQVMKTANQYLQNIDGIFNTDRSVLDRWRSPQNPGDGKTPTTNGARVIYRDVNSSWIENGSFMRIQNMTLGYNLNKDWLQRTRFISRARIYASVQNLHTFTRYSGANPEVSRKTVSGNATSTALTPGEDFTNYPLARTYTLGINLSF</sequence>
<keyword evidence="4 7" id="KW-0812">Transmembrane</keyword>
<accession>A0A1T4ST27</accession>
<keyword evidence="6 7" id="KW-0998">Cell outer membrane</keyword>
<dbReference type="NCBIfam" id="TIGR04056">
    <property type="entry name" value="OMP_RagA_SusC"/>
    <property type="match status" value="1"/>
</dbReference>
<feature type="domain" description="TonB-dependent receptor plug" evidence="9">
    <location>
        <begin position="124"/>
        <end position="238"/>
    </location>
</feature>
<keyword evidence="2 7" id="KW-0813">Transport</keyword>
<gene>
    <name evidence="10" type="ORF">SAMN04488128_103468</name>
</gene>
<dbReference type="STRING" id="634771.SAMN04488128_103468"/>
<dbReference type="Gene3D" id="2.40.170.20">
    <property type="entry name" value="TonB-dependent receptor, beta-barrel domain"/>
    <property type="match status" value="1"/>
</dbReference>
<comment type="subcellular location">
    <subcellularLocation>
        <location evidence="1 7">Cell outer membrane</location>
        <topology evidence="1 7">Multi-pass membrane protein</topology>
    </subcellularLocation>
</comment>
<dbReference type="InterPro" id="IPR037066">
    <property type="entry name" value="Plug_dom_sf"/>
</dbReference>
<evidence type="ECO:0000256" key="5">
    <source>
        <dbReference type="ARBA" id="ARBA00023136"/>
    </source>
</evidence>
<name>A0A1T4ST27_9BACT</name>
<dbReference type="Gene3D" id="2.60.40.1120">
    <property type="entry name" value="Carboxypeptidase-like, regulatory domain"/>
    <property type="match status" value="1"/>
</dbReference>